<evidence type="ECO:0000313" key="10">
    <source>
        <dbReference type="RefSeq" id="XP_004845940.1"/>
    </source>
</evidence>
<dbReference type="Pfam" id="PF00059">
    <property type="entry name" value="Lectin_C"/>
    <property type="match status" value="1"/>
</dbReference>
<dbReference type="GO" id="GO:0006910">
    <property type="term" value="P:phagocytosis, recognition"/>
    <property type="evidence" value="ECO:0007669"/>
    <property type="project" value="TreeGrafter"/>
</dbReference>
<feature type="region of interest" description="Disordered" evidence="6">
    <location>
        <begin position="73"/>
        <end position="99"/>
    </location>
</feature>
<dbReference type="InterPro" id="IPR016186">
    <property type="entry name" value="C-type_lectin-like/link_sf"/>
</dbReference>
<protein>
    <submittedName>
        <fullName evidence="10">C-type lectin domain family 7 member A isoform X1</fullName>
    </submittedName>
</protein>
<evidence type="ECO:0000256" key="1">
    <source>
        <dbReference type="ARBA" id="ARBA00004167"/>
    </source>
</evidence>
<keyword evidence="9" id="KW-1185">Reference proteome</keyword>
<dbReference type="SUPFAM" id="SSF56436">
    <property type="entry name" value="C-type lectin-like"/>
    <property type="match status" value="1"/>
</dbReference>
<dbReference type="PANTHER" id="PTHR47218">
    <property type="entry name" value="C-TYPE LECTIN DOMAIN FAMILY 7 MEMBER A"/>
    <property type="match status" value="1"/>
</dbReference>
<evidence type="ECO:0000313" key="9">
    <source>
        <dbReference type="Proteomes" id="UP000694906"/>
    </source>
</evidence>
<dbReference type="CDD" id="cd03593">
    <property type="entry name" value="CLECT_NK_receptors_like"/>
    <property type="match status" value="1"/>
</dbReference>
<dbReference type="AlphaFoldDB" id="A0AAX6P8S5"/>
<comment type="subcellular location">
    <subcellularLocation>
        <location evidence="1">Membrane</location>
        <topology evidence="1">Single-pass membrane protein</topology>
    </subcellularLocation>
</comment>
<evidence type="ECO:0000256" key="7">
    <source>
        <dbReference type="SAM" id="Phobius"/>
    </source>
</evidence>
<proteinExistence type="predicted"/>
<dbReference type="InterPro" id="IPR033992">
    <property type="entry name" value="NKR-like_CTLD"/>
</dbReference>
<sequence>MEYPLDVDEDGYTKLNFHSRGATRRPVGSKKGSPVASPPWKLIAMILGILCLVILVIAVVLSSLAFWRSNSRSNPLEKDNSLSRNKEHQTQPTKSSLEENVVSTKALKTTGAVPSNCPPNWIVHEKSCYLLAISLDSWYGSKRRCSQLGSHLLKIDTLKEFDFIVEQMSSYAIHSFWIGLSRNQTEELWLWDDGSTFSYNLFQISSTATQENTAHNCVWIHVGNAYDQPCNIPSFSMCERLLSG</sequence>
<evidence type="ECO:0000256" key="5">
    <source>
        <dbReference type="ARBA" id="ARBA00023136"/>
    </source>
</evidence>
<dbReference type="GO" id="GO:0001872">
    <property type="term" value="F:(1-&gt;3)-beta-D-glucan binding"/>
    <property type="evidence" value="ECO:0007669"/>
    <property type="project" value="InterPro"/>
</dbReference>
<dbReference type="GO" id="GO:0071226">
    <property type="term" value="P:cellular response to molecule of fungal origin"/>
    <property type="evidence" value="ECO:0007669"/>
    <property type="project" value="InterPro"/>
</dbReference>
<keyword evidence="4 7" id="KW-1133">Transmembrane helix</keyword>
<evidence type="ECO:0000256" key="2">
    <source>
        <dbReference type="ARBA" id="ARBA00022692"/>
    </source>
</evidence>
<dbReference type="PANTHER" id="PTHR47218:SF1">
    <property type="entry name" value="C-TYPE LECTIN DOMAIN FAMILY 7 MEMBER A"/>
    <property type="match status" value="1"/>
</dbReference>
<evidence type="ECO:0000256" key="4">
    <source>
        <dbReference type="ARBA" id="ARBA00022989"/>
    </source>
</evidence>
<dbReference type="InterPro" id="IPR016187">
    <property type="entry name" value="CTDL_fold"/>
</dbReference>
<dbReference type="GO" id="GO:0016020">
    <property type="term" value="C:membrane"/>
    <property type="evidence" value="ECO:0007669"/>
    <property type="project" value="UniProtKB-SubCell"/>
</dbReference>
<dbReference type="GO" id="GO:0002720">
    <property type="term" value="P:positive regulation of cytokine production involved in immune response"/>
    <property type="evidence" value="ECO:0007669"/>
    <property type="project" value="TreeGrafter"/>
</dbReference>
<feature type="domain" description="C-type lectin" evidence="8">
    <location>
        <begin position="124"/>
        <end position="239"/>
    </location>
</feature>
<dbReference type="InterPro" id="IPR001304">
    <property type="entry name" value="C-type_lectin-like"/>
</dbReference>
<keyword evidence="3" id="KW-0430">Lectin</keyword>
<keyword evidence="2 7" id="KW-0812">Transmembrane</keyword>
<evidence type="ECO:0000259" key="8">
    <source>
        <dbReference type="PROSITE" id="PS50041"/>
    </source>
</evidence>
<dbReference type="GeneID" id="101708518"/>
<accession>A0AAX6P8S5</accession>
<organism evidence="9 10">
    <name type="scientific">Heterocephalus glaber</name>
    <name type="common">Naked mole rat</name>
    <dbReference type="NCBI Taxonomy" id="10181"/>
    <lineage>
        <taxon>Eukaryota</taxon>
        <taxon>Metazoa</taxon>
        <taxon>Chordata</taxon>
        <taxon>Craniata</taxon>
        <taxon>Vertebrata</taxon>
        <taxon>Euteleostomi</taxon>
        <taxon>Mammalia</taxon>
        <taxon>Eutheria</taxon>
        <taxon>Euarchontoglires</taxon>
        <taxon>Glires</taxon>
        <taxon>Rodentia</taxon>
        <taxon>Hystricomorpha</taxon>
        <taxon>Bathyergidae</taxon>
        <taxon>Heterocephalus</taxon>
    </lineage>
</organism>
<feature type="transmembrane region" description="Helical" evidence="7">
    <location>
        <begin position="42"/>
        <end position="67"/>
    </location>
</feature>
<keyword evidence="5 7" id="KW-0472">Membrane</keyword>
<evidence type="ECO:0000256" key="6">
    <source>
        <dbReference type="SAM" id="MobiDB-lite"/>
    </source>
</evidence>
<dbReference type="SMART" id="SM00034">
    <property type="entry name" value="CLECT"/>
    <property type="match status" value="1"/>
</dbReference>
<dbReference type="CTD" id="64581"/>
<dbReference type="GO" id="GO:0038187">
    <property type="term" value="F:pattern recognition receptor activity"/>
    <property type="evidence" value="ECO:0007669"/>
    <property type="project" value="TreeGrafter"/>
</dbReference>
<dbReference type="GO" id="GO:0043122">
    <property type="term" value="P:regulation of canonical NF-kappaB signal transduction"/>
    <property type="evidence" value="ECO:0007669"/>
    <property type="project" value="TreeGrafter"/>
</dbReference>
<dbReference type="GO" id="GO:0045087">
    <property type="term" value="P:innate immune response"/>
    <property type="evidence" value="ECO:0007669"/>
    <property type="project" value="TreeGrafter"/>
</dbReference>
<dbReference type="GO" id="GO:0009986">
    <property type="term" value="C:cell surface"/>
    <property type="evidence" value="ECO:0007669"/>
    <property type="project" value="TreeGrafter"/>
</dbReference>
<dbReference type="KEGG" id="hgl:101708518"/>
<dbReference type="Proteomes" id="UP000694906">
    <property type="component" value="Unplaced"/>
</dbReference>
<feature type="compositionally biased region" description="Basic and acidic residues" evidence="6">
    <location>
        <begin position="75"/>
        <end position="89"/>
    </location>
</feature>
<dbReference type="InterPro" id="IPR042808">
    <property type="entry name" value="CLEC7A"/>
</dbReference>
<dbReference type="RefSeq" id="XP_004845940.1">
    <property type="nucleotide sequence ID" value="XM_004845883.2"/>
</dbReference>
<evidence type="ECO:0000256" key="3">
    <source>
        <dbReference type="ARBA" id="ARBA00022734"/>
    </source>
</evidence>
<name>A0AAX6P8S5_HETGA</name>
<gene>
    <name evidence="10" type="primary">Clec7a</name>
</gene>
<dbReference type="Gene3D" id="3.10.100.10">
    <property type="entry name" value="Mannose-Binding Protein A, subunit A"/>
    <property type="match status" value="1"/>
</dbReference>
<dbReference type="PROSITE" id="PS50041">
    <property type="entry name" value="C_TYPE_LECTIN_2"/>
    <property type="match status" value="1"/>
</dbReference>
<reference evidence="10" key="1">
    <citation type="submission" date="2025-08" db="UniProtKB">
        <authorList>
            <consortium name="RefSeq"/>
        </authorList>
    </citation>
    <scope>IDENTIFICATION</scope>
</reference>